<keyword evidence="3" id="KW-0808">Transferase</keyword>
<dbReference type="GO" id="GO:0046854">
    <property type="term" value="P:phosphatidylinositol phosphate biosynthetic process"/>
    <property type="evidence" value="ECO:0007669"/>
    <property type="project" value="TreeGrafter"/>
</dbReference>
<dbReference type="SUPFAM" id="SSF56104">
    <property type="entry name" value="SAICAR synthase-like"/>
    <property type="match status" value="1"/>
</dbReference>
<dbReference type="EMBL" id="JAAECE010000004">
    <property type="protein sequence ID" value="KAF1801964.1"/>
    <property type="molecule type" value="Genomic_DNA"/>
</dbReference>
<dbReference type="InterPro" id="IPR044769">
    <property type="entry name" value="PIKfyve_PIPKc"/>
</dbReference>
<comment type="caution">
    <text evidence="5">The sequence shown here is derived from an EMBL/GenBank/DDBJ whole genome shotgun (WGS) entry which is preliminary data.</text>
</comment>
<keyword evidence="1 3" id="KW-0547">Nucleotide-binding</keyword>
<dbReference type="GO" id="GO:0000285">
    <property type="term" value="F:1-phosphatidylinositol-3-phosphate 5-kinase activity"/>
    <property type="evidence" value="ECO:0007669"/>
    <property type="project" value="InterPro"/>
</dbReference>
<dbReference type="InterPro" id="IPR027483">
    <property type="entry name" value="PInositol-4-P-4/5-kinase_C_sf"/>
</dbReference>
<reference evidence="5 6" key="1">
    <citation type="submission" date="2019-09" db="EMBL/GenBank/DDBJ databases">
        <authorList>
            <consortium name="DOE Joint Genome Institute"/>
            <person name="Mondo S.J."/>
            <person name="Navarro-Mendoza M.I."/>
            <person name="Perez-Arques C."/>
            <person name="Panchal S."/>
            <person name="Nicolas F.E."/>
            <person name="Ganguly P."/>
            <person name="Pangilinan J."/>
            <person name="Grigoriev I."/>
            <person name="Heitman J."/>
            <person name="Sanya K."/>
            <person name="Garre V."/>
        </authorList>
    </citation>
    <scope>NUCLEOTIDE SEQUENCE [LARGE SCALE GENOMIC DNA]</scope>
    <source>
        <strain evidence="5 6">MU402</strain>
    </source>
</reference>
<evidence type="ECO:0000313" key="5">
    <source>
        <dbReference type="EMBL" id="KAF1801964.1"/>
    </source>
</evidence>
<evidence type="ECO:0000256" key="3">
    <source>
        <dbReference type="PROSITE-ProRule" id="PRU00781"/>
    </source>
</evidence>
<dbReference type="FunFam" id="3.30.810.10:FF:000001">
    <property type="entry name" value="1-phosphatidylinositol 3-phosphate 5-kinase FAB1"/>
    <property type="match status" value="1"/>
</dbReference>
<organism evidence="5 6">
    <name type="scientific">Mucor circinelloides f. lusitanicus</name>
    <name type="common">Mucor racemosus var. lusitanicus</name>
    <dbReference type="NCBI Taxonomy" id="29924"/>
    <lineage>
        <taxon>Eukaryota</taxon>
        <taxon>Fungi</taxon>
        <taxon>Fungi incertae sedis</taxon>
        <taxon>Mucoromycota</taxon>
        <taxon>Mucoromycotina</taxon>
        <taxon>Mucoromycetes</taxon>
        <taxon>Mucorales</taxon>
        <taxon>Mucorineae</taxon>
        <taxon>Mucoraceae</taxon>
        <taxon>Mucor</taxon>
    </lineage>
</organism>
<dbReference type="GO" id="GO:0005524">
    <property type="term" value="F:ATP binding"/>
    <property type="evidence" value="ECO:0007669"/>
    <property type="project" value="UniProtKB-UniRule"/>
</dbReference>
<dbReference type="InterPro" id="IPR002498">
    <property type="entry name" value="PInositol-4-P-4/5-kinase_core"/>
</dbReference>
<keyword evidence="3" id="KW-0418">Kinase</keyword>
<dbReference type="SMART" id="SM00330">
    <property type="entry name" value="PIPKc"/>
    <property type="match status" value="1"/>
</dbReference>
<evidence type="ECO:0000256" key="1">
    <source>
        <dbReference type="ARBA" id="ARBA00022741"/>
    </source>
</evidence>
<dbReference type="Gene3D" id="3.30.810.10">
    <property type="entry name" value="2-Layer Sandwich"/>
    <property type="match status" value="1"/>
</dbReference>
<gene>
    <name evidence="5" type="ORF">FB192DRAFT_1282421</name>
</gene>
<sequence>FQGGSTSFSCKIYFAEQFDMLRKSCGCDEIFISSLARCTPWDTAGGKSGSIFLKTKDERFLIKQISKYEMDAFLGSANKYFLYMFNEVFDKGIPTVLCKIFGLYRIGFYNNVSGKSMKMDILVMENLFYDTSVKKVFDLKGSMRNRYAEKTGKDVEVFLDENLVEVISKNPLYMRVDTKCNLSDSLYNDTQFLLSLDVMDYSLLVGFDEDTNEIIVGIVDFIRTFTWDKKLESWVKESGMLGGGKKDPTIVSPRMYRKRFRSAIDLYFCMIPDFWTHILD</sequence>
<dbReference type="GO" id="GO:0000329">
    <property type="term" value="C:fungal-type vacuole membrane"/>
    <property type="evidence" value="ECO:0007669"/>
    <property type="project" value="TreeGrafter"/>
</dbReference>
<dbReference type="PANTHER" id="PTHR45748:SF7">
    <property type="entry name" value="1-PHOSPHATIDYLINOSITOL 3-PHOSPHATE 5-KINASE-RELATED"/>
    <property type="match status" value="1"/>
</dbReference>
<evidence type="ECO:0000313" key="6">
    <source>
        <dbReference type="Proteomes" id="UP000469890"/>
    </source>
</evidence>
<dbReference type="CDD" id="cd17300">
    <property type="entry name" value="PIPKc_PIKfyve"/>
    <property type="match status" value="1"/>
</dbReference>
<dbReference type="Gene3D" id="3.30.800.10">
    <property type="entry name" value="Phosphatidylinositol Phosphate Kinase II Beta"/>
    <property type="match status" value="1"/>
</dbReference>
<dbReference type="PROSITE" id="PS51455">
    <property type="entry name" value="PIPK"/>
    <property type="match status" value="1"/>
</dbReference>
<protein>
    <recommendedName>
        <fullName evidence="4">PIPK domain-containing protein</fullName>
    </recommendedName>
</protein>
<feature type="domain" description="PIPK" evidence="4">
    <location>
        <begin position="1"/>
        <end position="268"/>
    </location>
</feature>
<dbReference type="InterPro" id="IPR027484">
    <property type="entry name" value="PInositol-4-P-5-kinase_N"/>
</dbReference>
<evidence type="ECO:0000256" key="2">
    <source>
        <dbReference type="ARBA" id="ARBA00022840"/>
    </source>
</evidence>
<name>A0A8H4F1Y3_MUCCL</name>
<dbReference type="PANTHER" id="PTHR45748">
    <property type="entry name" value="1-PHOSPHATIDYLINOSITOL 3-PHOSPHATE 5-KINASE-RELATED"/>
    <property type="match status" value="1"/>
</dbReference>
<dbReference type="AlphaFoldDB" id="A0A8H4F1Y3"/>
<feature type="non-terminal residue" evidence="5">
    <location>
        <position position="1"/>
    </location>
</feature>
<dbReference type="Pfam" id="PF01504">
    <property type="entry name" value="PIP5K"/>
    <property type="match status" value="1"/>
</dbReference>
<proteinExistence type="predicted"/>
<keyword evidence="2 3" id="KW-0067">ATP-binding</keyword>
<dbReference type="GO" id="GO:0010008">
    <property type="term" value="C:endosome membrane"/>
    <property type="evidence" value="ECO:0007669"/>
    <property type="project" value="TreeGrafter"/>
</dbReference>
<accession>A0A8H4F1Y3</accession>
<dbReference type="Proteomes" id="UP000469890">
    <property type="component" value="Unassembled WGS sequence"/>
</dbReference>
<evidence type="ECO:0000259" key="4">
    <source>
        <dbReference type="PROSITE" id="PS51455"/>
    </source>
</evidence>